<dbReference type="EMBL" id="JAELUP010000046">
    <property type="protein sequence ID" value="MBJ6361767.1"/>
    <property type="molecule type" value="Genomic_DNA"/>
</dbReference>
<name>A0A934MV58_9BACL</name>
<keyword evidence="3" id="KW-1185">Reference proteome</keyword>
<reference evidence="2" key="1">
    <citation type="submission" date="2020-12" db="EMBL/GenBank/DDBJ databases">
        <authorList>
            <person name="Huq M.A."/>
        </authorList>
    </citation>
    <scope>NUCLEOTIDE SEQUENCE</scope>
    <source>
        <strain evidence="2">MAHUQ-46</strain>
    </source>
</reference>
<dbReference type="Proteomes" id="UP000640274">
    <property type="component" value="Unassembled WGS sequence"/>
</dbReference>
<dbReference type="AlphaFoldDB" id="A0A934MV58"/>
<gene>
    <name evidence="2" type="ORF">JFN88_10815</name>
</gene>
<dbReference type="InterPro" id="IPR041311">
    <property type="entry name" value="LPD29"/>
</dbReference>
<accession>A0A934MV58</accession>
<feature type="domain" description="Large polyvalent protein associated" evidence="1">
    <location>
        <begin position="8"/>
        <end position="71"/>
    </location>
</feature>
<dbReference type="RefSeq" id="WP_199019320.1">
    <property type="nucleotide sequence ID" value="NZ_JAELUP010000046.1"/>
</dbReference>
<evidence type="ECO:0000259" key="1">
    <source>
        <dbReference type="Pfam" id="PF18847"/>
    </source>
</evidence>
<dbReference type="Pfam" id="PF18847">
    <property type="entry name" value="LPD29"/>
    <property type="match status" value="1"/>
</dbReference>
<organism evidence="2 3">
    <name type="scientific">Paenibacillus roseus</name>
    <dbReference type="NCBI Taxonomy" id="2798579"/>
    <lineage>
        <taxon>Bacteria</taxon>
        <taxon>Bacillati</taxon>
        <taxon>Bacillota</taxon>
        <taxon>Bacilli</taxon>
        <taxon>Bacillales</taxon>
        <taxon>Paenibacillaceae</taxon>
        <taxon>Paenibacillus</taxon>
    </lineage>
</organism>
<protein>
    <recommendedName>
        <fullName evidence="1">Large polyvalent protein associated domain-containing protein</fullName>
    </recommendedName>
</protein>
<evidence type="ECO:0000313" key="2">
    <source>
        <dbReference type="EMBL" id="MBJ6361767.1"/>
    </source>
</evidence>
<comment type="caution">
    <text evidence="2">The sequence shown here is derived from an EMBL/GenBank/DDBJ whole genome shotgun (WGS) entry which is preliminary data.</text>
</comment>
<evidence type="ECO:0000313" key="3">
    <source>
        <dbReference type="Proteomes" id="UP000640274"/>
    </source>
</evidence>
<proteinExistence type="predicted"/>
<sequence>MKVIKETAAATAQKIETILEKIFPEIEFSVSHEKGSLVTVNWEDGPLTSDIQQILDQFRFEYEWFGQRYIGAKHIYGYRHLSDRLQGLLQQTGLVDQEAAERQLIENGIIQATLPQEWRPEETENQPKGRVFAFPTRIIHARLIEDLSASMTPEQKLKFQLIQQFVSLDQVADYLNDMTIDEMFRIVAEQLYLE</sequence>